<dbReference type="OrthoDB" id="1894403at2759"/>
<name>A0A9Q0J2J7_9ROSI</name>
<sequence length="139" mass="15878">RFLVVAVIGVAVAELKKNRLVLQLKKSVELRVYKRSLTISVSNCITAMKEPVVELLLRLTNLYNHHQPKMLLGALRSILWIVGSYTAKLSKGDEVLQYKMRLMNEEEQEERRMSDLSDWVSKGSSTIVTTQYQVSSKLP</sequence>
<comment type="caution">
    <text evidence="1">The sequence shown here is derived from an EMBL/GenBank/DDBJ whole genome shotgun (WGS) entry which is preliminary data.</text>
</comment>
<feature type="non-terminal residue" evidence="1">
    <location>
        <position position="139"/>
    </location>
</feature>
<dbReference type="Proteomes" id="UP001141552">
    <property type="component" value="Unassembled WGS sequence"/>
</dbReference>
<organism evidence="1 2">
    <name type="scientific">Turnera subulata</name>
    <dbReference type="NCBI Taxonomy" id="218843"/>
    <lineage>
        <taxon>Eukaryota</taxon>
        <taxon>Viridiplantae</taxon>
        <taxon>Streptophyta</taxon>
        <taxon>Embryophyta</taxon>
        <taxon>Tracheophyta</taxon>
        <taxon>Spermatophyta</taxon>
        <taxon>Magnoliopsida</taxon>
        <taxon>eudicotyledons</taxon>
        <taxon>Gunneridae</taxon>
        <taxon>Pentapetalae</taxon>
        <taxon>rosids</taxon>
        <taxon>fabids</taxon>
        <taxon>Malpighiales</taxon>
        <taxon>Passifloraceae</taxon>
        <taxon>Turnera</taxon>
    </lineage>
</organism>
<accession>A0A9Q0J2J7</accession>
<dbReference type="AlphaFoldDB" id="A0A9Q0J2J7"/>
<evidence type="ECO:0000313" key="2">
    <source>
        <dbReference type="Proteomes" id="UP001141552"/>
    </source>
</evidence>
<dbReference type="EMBL" id="JAKUCV010006762">
    <property type="protein sequence ID" value="KAJ4826018.1"/>
    <property type="molecule type" value="Genomic_DNA"/>
</dbReference>
<evidence type="ECO:0000313" key="1">
    <source>
        <dbReference type="EMBL" id="KAJ4826018.1"/>
    </source>
</evidence>
<dbReference type="PANTHER" id="PTHR35507:SF1">
    <property type="entry name" value="TMF_TATA_BD DOMAIN-CONTAINING PROTEIN"/>
    <property type="match status" value="1"/>
</dbReference>
<gene>
    <name evidence="1" type="ORF">Tsubulata_023009</name>
</gene>
<keyword evidence="2" id="KW-1185">Reference proteome</keyword>
<protein>
    <submittedName>
        <fullName evidence="1">Uncharacterized protein</fullName>
    </submittedName>
</protein>
<reference evidence="1" key="1">
    <citation type="submission" date="2022-02" db="EMBL/GenBank/DDBJ databases">
        <authorList>
            <person name="Henning P.M."/>
            <person name="McCubbin A.G."/>
            <person name="Shore J.S."/>
        </authorList>
    </citation>
    <scope>NUCLEOTIDE SEQUENCE</scope>
    <source>
        <strain evidence="1">F60SS</strain>
        <tissue evidence="1">Leaves</tissue>
    </source>
</reference>
<dbReference type="PANTHER" id="PTHR35507">
    <property type="entry name" value="OS09G0488600 PROTEIN"/>
    <property type="match status" value="1"/>
</dbReference>
<proteinExistence type="predicted"/>
<reference evidence="1" key="2">
    <citation type="journal article" date="2023" name="Plants (Basel)">
        <title>Annotation of the Turnera subulata (Passifloraceae) Draft Genome Reveals the S-Locus Evolved after the Divergence of Turneroideae from Passifloroideae in a Stepwise Manner.</title>
        <authorList>
            <person name="Henning P.M."/>
            <person name="Roalson E.H."/>
            <person name="Mir W."/>
            <person name="McCubbin A.G."/>
            <person name="Shore J.S."/>
        </authorList>
    </citation>
    <scope>NUCLEOTIDE SEQUENCE</scope>
    <source>
        <strain evidence="1">F60SS</strain>
    </source>
</reference>